<dbReference type="NCBIfam" id="TIGR01484">
    <property type="entry name" value="HAD-SF-IIB"/>
    <property type="match status" value="1"/>
</dbReference>
<protein>
    <submittedName>
        <fullName evidence="2">COF family HAD hydrolase protein</fullName>
        <ecNumber evidence="2">3.1.3.-</ecNumber>
    </submittedName>
</protein>
<accession>A0A449AUH2</accession>
<gene>
    <name evidence="2" type="primary">ywpJ_2</name>
    <name evidence="2" type="ORF">NCTC10194_00136</name>
</gene>
<keyword evidence="2" id="KW-0378">Hydrolase</keyword>
<dbReference type="GO" id="GO:0005829">
    <property type="term" value="C:cytosol"/>
    <property type="evidence" value="ECO:0007669"/>
    <property type="project" value="TreeGrafter"/>
</dbReference>
<proteinExistence type="predicted"/>
<keyword evidence="3" id="KW-1185">Reference proteome</keyword>
<organism evidence="2 3">
    <name type="scientific">Mycoplasmopsis glycophila</name>
    <dbReference type="NCBI Taxonomy" id="171285"/>
    <lineage>
        <taxon>Bacteria</taxon>
        <taxon>Bacillati</taxon>
        <taxon>Mycoplasmatota</taxon>
        <taxon>Mycoplasmoidales</taxon>
        <taxon>Metamycoplasmataceae</taxon>
        <taxon>Mycoplasmopsis</taxon>
    </lineage>
</organism>
<evidence type="ECO:0000313" key="2">
    <source>
        <dbReference type="EMBL" id="VEU70145.1"/>
    </source>
</evidence>
<dbReference type="Gene3D" id="3.30.1240.10">
    <property type="match status" value="1"/>
</dbReference>
<comment type="cofactor">
    <cofactor evidence="1">
        <name>Mg(2+)</name>
        <dbReference type="ChEBI" id="CHEBI:18420"/>
    </cofactor>
</comment>
<dbReference type="PANTHER" id="PTHR10000:SF8">
    <property type="entry name" value="HAD SUPERFAMILY HYDROLASE-LIKE, TYPE 3"/>
    <property type="match status" value="1"/>
</dbReference>
<sequence length="275" mass="31130">MNKPSIVFIDLDGTTLDGPAKKWYHKDPTEYTCKVLGELNKTIPVVVSTGRSANANTQRIVKKLGLDTFITWNGSEITRNGELLQKYVIEPKLGARLFKKLADSKMNIVLNSMPQKHSYTHNWFTRKLMTKYNENAKHYSEYQNDVLMQKVLVWNINPFSHKKLAKLNLELQKLFGDELEITLAGENNNIMEITAKGISKGTSEVWLCNYLGLDPKNAIHIGDSLNDASTKGKIGKLVAVKDAQEDLKKQADLILDWTCDESAVAKYLEQFLPNK</sequence>
<dbReference type="EMBL" id="LR215024">
    <property type="protein sequence ID" value="VEU70145.1"/>
    <property type="molecule type" value="Genomic_DNA"/>
</dbReference>
<dbReference type="Gene3D" id="3.40.50.1000">
    <property type="entry name" value="HAD superfamily/HAD-like"/>
    <property type="match status" value="1"/>
</dbReference>
<reference evidence="2 3" key="1">
    <citation type="submission" date="2019-01" db="EMBL/GenBank/DDBJ databases">
        <authorList>
            <consortium name="Pathogen Informatics"/>
        </authorList>
    </citation>
    <scope>NUCLEOTIDE SEQUENCE [LARGE SCALE GENOMIC DNA]</scope>
    <source>
        <strain evidence="2 3">NCTC10194</strain>
    </source>
</reference>
<dbReference type="AlphaFoldDB" id="A0A449AUH2"/>
<dbReference type="InterPro" id="IPR023214">
    <property type="entry name" value="HAD_sf"/>
</dbReference>
<dbReference type="SUPFAM" id="SSF56784">
    <property type="entry name" value="HAD-like"/>
    <property type="match status" value="1"/>
</dbReference>
<dbReference type="KEGG" id="mgly:NCTC10194_00136"/>
<dbReference type="RefSeq" id="WP_044888895.1">
    <property type="nucleotide sequence ID" value="NZ_LR215024.1"/>
</dbReference>
<dbReference type="Pfam" id="PF08282">
    <property type="entry name" value="Hydrolase_3"/>
    <property type="match status" value="1"/>
</dbReference>
<dbReference type="Proteomes" id="UP000290815">
    <property type="component" value="Chromosome"/>
</dbReference>
<dbReference type="GO" id="GO:0016791">
    <property type="term" value="F:phosphatase activity"/>
    <property type="evidence" value="ECO:0007669"/>
    <property type="project" value="TreeGrafter"/>
</dbReference>
<evidence type="ECO:0000256" key="1">
    <source>
        <dbReference type="ARBA" id="ARBA00001946"/>
    </source>
</evidence>
<evidence type="ECO:0000313" key="3">
    <source>
        <dbReference type="Proteomes" id="UP000290815"/>
    </source>
</evidence>
<dbReference type="InterPro" id="IPR036412">
    <property type="entry name" value="HAD-like_sf"/>
</dbReference>
<dbReference type="PANTHER" id="PTHR10000">
    <property type="entry name" value="PHOSPHOSERINE PHOSPHATASE"/>
    <property type="match status" value="1"/>
</dbReference>
<name>A0A449AUH2_9BACT</name>
<dbReference type="InterPro" id="IPR006379">
    <property type="entry name" value="HAD-SF_hydro_IIB"/>
</dbReference>
<dbReference type="EC" id="3.1.3.-" evidence="2"/>
<dbReference type="GO" id="GO:0000287">
    <property type="term" value="F:magnesium ion binding"/>
    <property type="evidence" value="ECO:0007669"/>
    <property type="project" value="TreeGrafter"/>
</dbReference>